<keyword evidence="3" id="KW-1185">Reference proteome</keyword>
<evidence type="ECO:0000256" key="1">
    <source>
        <dbReference type="SAM" id="Phobius"/>
    </source>
</evidence>
<feature type="transmembrane region" description="Helical" evidence="1">
    <location>
        <begin position="456"/>
        <end position="476"/>
    </location>
</feature>
<accession>A0AAD9ILA0</accession>
<feature type="transmembrane region" description="Helical" evidence="1">
    <location>
        <begin position="106"/>
        <end position="125"/>
    </location>
</feature>
<keyword evidence="1" id="KW-1133">Transmembrane helix</keyword>
<dbReference type="Proteomes" id="UP001255856">
    <property type="component" value="Unassembled WGS sequence"/>
</dbReference>
<dbReference type="AlphaFoldDB" id="A0AAD9ILA0"/>
<feature type="transmembrane region" description="Helical" evidence="1">
    <location>
        <begin position="531"/>
        <end position="556"/>
    </location>
</feature>
<dbReference type="GO" id="GO:0005385">
    <property type="term" value="F:zinc ion transmembrane transporter activity"/>
    <property type="evidence" value="ECO:0007669"/>
    <property type="project" value="TreeGrafter"/>
</dbReference>
<gene>
    <name evidence="2" type="ORF">QBZ16_003925</name>
</gene>
<feature type="transmembrane region" description="Helical" evidence="1">
    <location>
        <begin position="230"/>
        <end position="256"/>
    </location>
</feature>
<feature type="transmembrane region" description="Helical" evidence="1">
    <location>
        <begin position="420"/>
        <end position="444"/>
    </location>
</feature>
<reference evidence="2" key="1">
    <citation type="submission" date="2021-01" db="EMBL/GenBank/DDBJ databases">
        <authorList>
            <person name="Eckstrom K.M.E."/>
        </authorList>
    </citation>
    <scope>NUCLEOTIDE SEQUENCE</scope>
    <source>
        <strain evidence="2">UVCC 0001</strain>
    </source>
</reference>
<dbReference type="GO" id="GO:0016020">
    <property type="term" value="C:membrane"/>
    <property type="evidence" value="ECO:0007669"/>
    <property type="project" value="TreeGrafter"/>
</dbReference>
<keyword evidence="1" id="KW-0472">Membrane</keyword>
<dbReference type="PANTHER" id="PTHR11040:SF70">
    <property type="entry name" value="OS05G0316100 PROTEIN"/>
    <property type="match status" value="1"/>
</dbReference>
<feature type="transmembrane region" description="Helical" evidence="1">
    <location>
        <begin position="568"/>
        <end position="587"/>
    </location>
</feature>
<evidence type="ECO:0008006" key="4">
    <source>
        <dbReference type="Google" id="ProtNLM"/>
    </source>
</evidence>
<keyword evidence="1" id="KW-0812">Transmembrane</keyword>
<dbReference type="EMBL" id="JASFZW010000005">
    <property type="protein sequence ID" value="KAK2078057.1"/>
    <property type="molecule type" value="Genomic_DNA"/>
</dbReference>
<sequence length="605" mass="60277">MSLPGALAAEPEAHDDAGAEALARAKLVEAANPVHPPQPRVSALTVLVMTVIMACAAGLGALPFFVIQSLSPTLGAIATATACGVMFAASFDLIHEGSVSSLASRTARSAPFLGVIAGAVFIQWMEDRMQDVKEIRFADLRGAPARRAAMMVGIMAAHALGEGCGVGVSFSGPRGWTSGLLTTLAIGVHNIPEGLATATVLASQGLRPGAVLFWSIASCMPQPLVALPSYLFVNTFAFLLPFALGFAAGCMIWMVIAELLPGRAGLGDERRGFRMLFEANWGGPANDAIALGEGELSGPVLASARLLRGGRDAGSPPAFPAAPLGTIVLPAAELTFPALTTGCTAILVALGAASLVSAAKLPQPLRGRRAGGGAALALLRQVLGLPDAAGQGGGVPALHTLSAAAAAPGRAPGGSKKPNLAAPILAAALVATGATALTLVPAGWNWAGAILLQRSASFLLVPVAIAVLAPCAALGATLGASLGPRPGAVLAGSIVTGLAAACGVVAMAVTLRRYPVDSAADAKVIMALWRYPLGLADTVASCTAGAAVMAGVFLVGNGVLLSPSRARGGAALGAVLLLGLAGLQQLLCAVSPYCLALDPTAQPAA</sequence>
<organism evidence="2 3">
    <name type="scientific">Prototheca wickerhamii</name>
    <dbReference type="NCBI Taxonomy" id="3111"/>
    <lineage>
        <taxon>Eukaryota</taxon>
        <taxon>Viridiplantae</taxon>
        <taxon>Chlorophyta</taxon>
        <taxon>core chlorophytes</taxon>
        <taxon>Trebouxiophyceae</taxon>
        <taxon>Chlorellales</taxon>
        <taxon>Chlorellaceae</taxon>
        <taxon>Prototheca</taxon>
    </lineage>
</organism>
<feature type="transmembrane region" description="Helical" evidence="1">
    <location>
        <begin position="488"/>
        <end position="511"/>
    </location>
</feature>
<feature type="transmembrane region" description="Helical" evidence="1">
    <location>
        <begin position="338"/>
        <end position="359"/>
    </location>
</feature>
<name>A0AAD9ILA0_PROWI</name>
<feature type="transmembrane region" description="Helical" evidence="1">
    <location>
        <begin position="43"/>
        <end position="67"/>
    </location>
</feature>
<dbReference type="PANTHER" id="PTHR11040">
    <property type="entry name" value="ZINC/IRON TRANSPORTER"/>
    <property type="match status" value="1"/>
</dbReference>
<proteinExistence type="predicted"/>
<evidence type="ECO:0000313" key="2">
    <source>
        <dbReference type="EMBL" id="KAK2078057.1"/>
    </source>
</evidence>
<evidence type="ECO:0000313" key="3">
    <source>
        <dbReference type="Proteomes" id="UP001255856"/>
    </source>
</evidence>
<protein>
    <recommendedName>
        <fullName evidence="4">Zinc transporter</fullName>
    </recommendedName>
</protein>
<comment type="caution">
    <text evidence="2">The sequence shown here is derived from an EMBL/GenBank/DDBJ whole genome shotgun (WGS) entry which is preliminary data.</text>
</comment>
<feature type="transmembrane region" description="Helical" evidence="1">
    <location>
        <begin position="74"/>
        <end position="94"/>
    </location>
</feature>